<reference evidence="1" key="1">
    <citation type="submission" date="2015-06" db="EMBL/GenBank/DDBJ databases">
        <authorList>
            <person name="Joergensen T."/>
        </authorList>
    </citation>
    <scope>NUCLEOTIDE SEQUENCE</scope>
    <source>
        <plasmid evidence="1">pRGRH0298</plasmid>
    </source>
</reference>
<evidence type="ECO:0000313" key="1">
    <source>
        <dbReference type="EMBL" id="CRY94609.1"/>
    </source>
</evidence>
<evidence type="ECO:0008006" key="2">
    <source>
        <dbReference type="Google" id="ProtNLM"/>
    </source>
</evidence>
<geneLocation type="plasmid" evidence="1">
    <name>pRGRH0298</name>
</geneLocation>
<sequence>MSERPFSLQDGADKLHTKEDIIAYFEAVMEIGGDDPAYIAQALEIVGPALEKTAFGKELLQTLGKALADARLKGPASIAAFKPKQSEPEA</sequence>
<dbReference type="AlphaFoldDB" id="A0A0H5PZK9"/>
<organism evidence="1">
    <name type="scientific">uncultured prokaryote</name>
    <dbReference type="NCBI Taxonomy" id="198431"/>
    <lineage>
        <taxon>unclassified sequences</taxon>
        <taxon>environmental samples</taxon>
    </lineage>
</organism>
<accession>A0A0H5PZK9</accession>
<dbReference type="EMBL" id="LN852970">
    <property type="protein sequence ID" value="CRY94609.1"/>
    <property type="molecule type" value="Genomic_DNA"/>
</dbReference>
<proteinExistence type="predicted"/>
<reference evidence="1" key="2">
    <citation type="submission" date="2015-07" db="EMBL/GenBank/DDBJ databases">
        <title>Plasmids, circular viruses and viroids from rat gut.</title>
        <authorList>
            <person name="Jorgensen T.J."/>
            <person name="Hansen M.A."/>
            <person name="Xu Z."/>
            <person name="Tabak M.A."/>
            <person name="Sorensen S.J."/>
            <person name="Hansen L.H."/>
        </authorList>
    </citation>
    <scope>NUCLEOTIDE SEQUENCE</scope>
    <source>
        <plasmid evidence="1">pRGRH0298</plasmid>
    </source>
</reference>
<keyword evidence="1" id="KW-0614">Plasmid</keyword>
<name>A0A0H5PZK9_9ZZZZ</name>
<protein>
    <recommendedName>
        <fullName evidence="2">Addiction module antidote protein</fullName>
    </recommendedName>
</protein>